<dbReference type="PANTHER" id="PTHR43806:SF11">
    <property type="entry name" value="CEREVISIN-RELATED"/>
    <property type="match status" value="1"/>
</dbReference>
<dbReference type="SUPFAM" id="SSF52743">
    <property type="entry name" value="Subtilisin-like"/>
    <property type="match status" value="1"/>
</dbReference>
<evidence type="ECO:0000256" key="5">
    <source>
        <dbReference type="PROSITE-ProRule" id="PRU01240"/>
    </source>
</evidence>
<dbReference type="PRINTS" id="PR00723">
    <property type="entry name" value="SUBTILISIN"/>
</dbReference>
<dbReference type="InterPro" id="IPR050131">
    <property type="entry name" value="Peptidase_S8_subtilisin-like"/>
</dbReference>
<dbReference type="Gene3D" id="3.40.50.200">
    <property type="entry name" value="Peptidase S8/S53 domain"/>
    <property type="match status" value="1"/>
</dbReference>
<dbReference type="GO" id="GO:0008233">
    <property type="term" value="F:peptidase activity"/>
    <property type="evidence" value="ECO:0007669"/>
    <property type="project" value="UniProtKB-KW"/>
</dbReference>
<dbReference type="PROSITE" id="PS51892">
    <property type="entry name" value="SUBTILASE"/>
    <property type="match status" value="1"/>
</dbReference>
<feature type="active site" description="Charge relay system" evidence="5">
    <location>
        <position position="70"/>
    </location>
</feature>
<evidence type="ECO:0000256" key="7">
    <source>
        <dbReference type="SAM" id="SignalP"/>
    </source>
</evidence>
<feature type="domain" description="Peptidase S8/S53" evidence="8">
    <location>
        <begin position="61"/>
        <end position="290"/>
    </location>
</feature>
<sequence>MMIGRALVAVSVLLTVGAAGVPAAGAAEPDKCAPGRGTTSIGESWAQRRFNLPEAWRLTRGAGVTVAVVDSGLDTGHPQLKQGTAEEVTGTGGRDCFGHGTEVAGIIAATPMRGVLFTGVAPDVKLISVKHTDDGRGDVKMLALAIVKAVQLGADVINVSAQASDNPDLRNATAYALAKNVVVVAAAGNVEKDDGSPAPAYPASYPGVVSVGSAAPDGRRADSSNPVTPITVLAPGTGLTSTWPGSLYQENLEGTSYAAAYVTGVVALVRSRYRDLTNEEVGRRIALTANGGAGKGTGAGMINPLLAISAILHSETVALAPPEPAPLPADAIRHAPPENAESIAMATRIALISLAAVALVTLGSLTIPLGRSRRWRAGAPDNGT</sequence>
<dbReference type="Proteomes" id="UP001230426">
    <property type="component" value="Unassembled WGS sequence"/>
</dbReference>
<dbReference type="InterPro" id="IPR036852">
    <property type="entry name" value="Peptidase_S8/S53_dom_sf"/>
</dbReference>
<gene>
    <name evidence="9" type="ORF">J2S55_004734</name>
</gene>
<evidence type="ECO:0000313" key="9">
    <source>
        <dbReference type="EMBL" id="MDP9865468.1"/>
    </source>
</evidence>
<keyword evidence="6" id="KW-1133">Transmembrane helix</keyword>
<protein>
    <submittedName>
        <fullName evidence="9">Type VII secretion-associated serine protease mycosin</fullName>
    </submittedName>
</protein>
<proteinExistence type="inferred from homology"/>
<dbReference type="GO" id="GO:0006508">
    <property type="term" value="P:proteolysis"/>
    <property type="evidence" value="ECO:0007669"/>
    <property type="project" value="UniProtKB-KW"/>
</dbReference>
<feature type="signal peptide" evidence="7">
    <location>
        <begin position="1"/>
        <end position="26"/>
    </location>
</feature>
<evidence type="ECO:0000256" key="4">
    <source>
        <dbReference type="ARBA" id="ARBA00022825"/>
    </source>
</evidence>
<evidence type="ECO:0000313" key="10">
    <source>
        <dbReference type="Proteomes" id="UP001230426"/>
    </source>
</evidence>
<feature type="active site" description="Charge relay system" evidence="5">
    <location>
        <position position="99"/>
    </location>
</feature>
<keyword evidence="2 5" id="KW-0645">Protease</keyword>
<comment type="similarity">
    <text evidence="1 5">Belongs to the peptidase S8 family.</text>
</comment>
<evidence type="ECO:0000256" key="1">
    <source>
        <dbReference type="ARBA" id="ARBA00011073"/>
    </source>
</evidence>
<accession>A0ABT9R8A1</accession>
<dbReference type="InterPro" id="IPR000209">
    <property type="entry name" value="Peptidase_S8/S53_dom"/>
</dbReference>
<keyword evidence="6" id="KW-0812">Transmembrane</keyword>
<dbReference type="PROSITE" id="PS00136">
    <property type="entry name" value="SUBTILASE_ASP"/>
    <property type="match status" value="1"/>
</dbReference>
<evidence type="ECO:0000259" key="8">
    <source>
        <dbReference type="Pfam" id="PF00082"/>
    </source>
</evidence>
<keyword evidence="6" id="KW-0472">Membrane</keyword>
<dbReference type="PANTHER" id="PTHR43806">
    <property type="entry name" value="PEPTIDASE S8"/>
    <property type="match status" value="1"/>
</dbReference>
<dbReference type="InterPro" id="IPR022398">
    <property type="entry name" value="Peptidase_S8_His-AS"/>
</dbReference>
<evidence type="ECO:0000256" key="3">
    <source>
        <dbReference type="ARBA" id="ARBA00022801"/>
    </source>
</evidence>
<name>A0ABT9R8A1_9ACTN</name>
<evidence type="ECO:0000256" key="6">
    <source>
        <dbReference type="SAM" id="Phobius"/>
    </source>
</evidence>
<comment type="caution">
    <text evidence="9">The sequence shown here is derived from an EMBL/GenBank/DDBJ whole genome shotgun (WGS) entry which is preliminary data.</text>
</comment>
<dbReference type="InterPro" id="IPR015500">
    <property type="entry name" value="Peptidase_S8_subtilisin-rel"/>
</dbReference>
<keyword evidence="4 5" id="KW-0720">Serine protease</keyword>
<dbReference type="PROSITE" id="PS00137">
    <property type="entry name" value="SUBTILASE_HIS"/>
    <property type="match status" value="1"/>
</dbReference>
<organism evidence="9 10">
    <name type="scientific">Streptosporangium brasiliense</name>
    <dbReference type="NCBI Taxonomy" id="47480"/>
    <lineage>
        <taxon>Bacteria</taxon>
        <taxon>Bacillati</taxon>
        <taxon>Actinomycetota</taxon>
        <taxon>Actinomycetes</taxon>
        <taxon>Streptosporangiales</taxon>
        <taxon>Streptosporangiaceae</taxon>
        <taxon>Streptosporangium</taxon>
    </lineage>
</organism>
<keyword evidence="7" id="KW-0732">Signal</keyword>
<reference evidence="9 10" key="1">
    <citation type="submission" date="2023-07" db="EMBL/GenBank/DDBJ databases">
        <title>Sequencing the genomes of 1000 actinobacteria strains.</title>
        <authorList>
            <person name="Klenk H.-P."/>
        </authorList>
    </citation>
    <scope>NUCLEOTIDE SEQUENCE [LARGE SCALE GENOMIC DNA]</scope>
    <source>
        <strain evidence="9 10">DSM 44109</strain>
    </source>
</reference>
<keyword evidence="3 5" id="KW-0378">Hydrolase</keyword>
<feature type="transmembrane region" description="Helical" evidence="6">
    <location>
        <begin position="349"/>
        <end position="369"/>
    </location>
</feature>
<dbReference type="EMBL" id="JAUSRB010000002">
    <property type="protein sequence ID" value="MDP9865468.1"/>
    <property type="molecule type" value="Genomic_DNA"/>
</dbReference>
<evidence type="ECO:0000256" key="2">
    <source>
        <dbReference type="ARBA" id="ARBA00022670"/>
    </source>
</evidence>
<feature type="active site" description="Charge relay system" evidence="5">
    <location>
        <position position="256"/>
    </location>
</feature>
<feature type="chain" id="PRO_5045293783" evidence="7">
    <location>
        <begin position="27"/>
        <end position="384"/>
    </location>
</feature>
<dbReference type="RefSeq" id="WP_306864867.1">
    <property type="nucleotide sequence ID" value="NZ_JAUSRB010000002.1"/>
</dbReference>
<keyword evidence="10" id="KW-1185">Reference proteome</keyword>
<dbReference type="InterPro" id="IPR023827">
    <property type="entry name" value="Peptidase_S8_Asp-AS"/>
</dbReference>
<dbReference type="Pfam" id="PF00082">
    <property type="entry name" value="Peptidase_S8"/>
    <property type="match status" value="1"/>
</dbReference>